<evidence type="ECO:0000256" key="6">
    <source>
        <dbReference type="ARBA" id="ARBA00022747"/>
    </source>
</evidence>
<dbReference type="InterPro" id="IPR051537">
    <property type="entry name" value="DNA_Adenine_Mtase"/>
</dbReference>
<evidence type="ECO:0000256" key="8">
    <source>
        <dbReference type="ARBA" id="ARBA00047942"/>
    </source>
</evidence>
<dbReference type="PANTHER" id="PTHR42933">
    <property type="entry name" value="SLR6095 PROTEIN"/>
    <property type="match status" value="1"/>
</dbReference>
<evidence type="ECO:0000259" key="10">
    <source>
        <dbReference type="Pfam" id="PF02384"/>
    </source>
</evidence>
<comment type="catalytic activity">
    <reaction evidence="8">
        <text>a 2'-deoxyadenosine in DNA + S-adenosyl-L-methionine = an N(6)-methyl-2'-deoxyadenosine in DNA + S-adenosyl-L-homocysteine + H(+)</text>
        <dbReference type="Rhea" id="RHEA:15197"/>
        <dbReference type="Rhea" id="RHEA-COMP:12418"/>
        <dbReference type="Rhea" id="RHEA-COMP:12419"/>
        <dbReference type="ChEBI" id="CHEBI:15378"/>
        <dbReference type="ChEBI" id="CHEBI:57856"/>
        <dbReference type="ChEBI" id="CHEBI:59789"/>
        <dbReference type="ChEBI" id="CHEBI:90615"/>
        <dbReference type="ChEBI" id="CHEBI:90616"/>
        <dbReference type="EC" id="2.1.1.72"/>
    </reaction>
</comment>
<dbReference type="InterPro" id="IPR029063">
    <property type="entry name" value="SAM-dependent_MTases_sf"/>
</dbReference>
<dbReference type="InterPro" id="IPR000055">
    <property type="entry name" value="Restrct_endonuc_typeI_TRD"/>
</dbReference>
<keyword evidence="3" id="KW-0489">Methyltransferase</keyword>
<organism evidence="11 12">
    <name type="scientific">Sporolactobacillus terrae</name>
    <dbReference type="NCBI Taxonomy" id="269673"/>
    <lineage>
        <taxon>Bacteria</taxon>
        <taxon>Bacillati</taxon>
        <taxon>Bacillota</taxon>
        <taxon>Bacilli</taxon>
        <taxon>Bacillales</taxon>
        <taxon>Sporolactobacillaceae</taxon>
        <taxon>Sporolactobacillus</taxon>
    </lineage>
</organism>
<keyword evidence="4" id="KW-0808">Transferase</keyword>
<dbReference type="PANTHER" id="PTHR42933:SF3">
    <property type="entry name" value="TYPE I RESTRICTION ENZYME MJAVIII METHYLASE SUBUNIT"/>
    <property type="match status" value="1"/>
</dbReference>
<dbReference type="InterPro" id="IPR003356">
    <property type="entry name" value="DNA_methylase_A-5"/>
</dbReference>
<dbReference type="EC" id="2.1.1.72" evidence="2"/>
<gene>
    <name evidence="11" type="ORF">C0674_11590</name>
</gene>
<name>A0ABX5Q9D2_9BACL</name>
<accession>A0ABX5Q9D2</accession>
<keyword evidence="6" id="KW-0680">Restriction system</keyword>
<dbReference type="RefSeq" id="WP_128166943.1">
    <property type="nucleotide sequence ID" value="NZ_CP025688.1"/>
</dbReference>
<evidence type="ECO:0000313" key="11">
    <source>
        <dbReference type="EMBL" id="QAA23210.1"/>
    </source>
</evidence>
<dbReference type="Pfam" id="PF01420">
    <property type="entry name" value="Methylase_S"/>
    <property type="match status" value="1"/>
</dbReference>
<sequence>METEEKLNLLWQGANVVRGSMEISQIVETESIILTHMYIEANGELADQMPKELLWSNITRGGGSFKDKINNASVTVEKTFSFLKDVFKNIKVPDQVDDNSLYQLINTFQPLNTLNVNEFAELFETLLYKFGEAEGRRGGENLTPLSIAKLLPQLLDIRSGDVNDGAAGINQFLIEANRYAEENGGHVNLYGQEINARTWALGKIYLFMSGLTNATVTLGDTLLNPPLIKDGVIQKFDYVLMDPPYSMRWNPEQLTDENLGRFNYGLPSKSKSDMAFISHVVASLKEKGKTAVILPLGVLFRGGADRKIREGIIRDDIIEGVIGLPANLLYATSIPVVILIFNKNKPKERKDKILLIDASKEYTPGKGQNILEEKHIDKIVKMFRSGEENEENCRFVSIKEVLGNDADLSISRYFTVNEVQGKFGQVKVDLEKFEESSIPKKDLYEVAETFRGMNTPSLSKVTSTKGGYSVIQLVDVQAGEIKLDQLNLMPIEDPSKIQNYLVQEGDVIVSNRGSVIKIAVVPKINKKIILSHNFHAIRPKKGMNSLFIKAYLESPVGQSYLESMQKGTAIKVLGLKEFNYLKLPVLSAEQQEVIGEKADKAEKEYREAINKATEKQKKEYEECYKKMGISAAVSES</sequence>
<evidence type="ECO:0000256" key="7">
    <source>
        <dbReference type="ARBA" id="ARBA00023125"/>
    </source>
</evidence>
<comment type="similarity">
    <text evidence="1">Belongs to the type-I restriction system S methylase family.</text>
</comment>
<dbReference type="Gene3D" id="3.90.220.20">
    <property type="entry name" value="DNA methylase specificity domains"/>
    <property type="match status" value="1"/>
</dbReference>
<dbReference type="Proteomes" id="UP000285882">
    <property type="component" value="Chromosome"/>
</dbReference>
<evidence type="ECO:0000259" key="9">
    <source>
        <dbReference type="Pfam" id="PF01420"/>
    </source>
</evidence>
<dbReference type="InterPro" id="IPR044946">
    <property type="entry name" value="Restrct_endonuc_typeI_TRD_sf"/>
</dbReference>
<dbReference type="InterPro" id="IPR002052">
    <property type="entry name" value="DNA_methylase_N6_adenine_CS"/>
</dbReference>
<evidence type="ECO:0000256" key="2">
    <source>
        <dbReference type="ARBA" id="ARBA00011900"/>
    </source>
</evidence>
<dbReference type="Pfam" id="PF02384">
    <property type="entry name" value="N6_Mtase"/>
    <property type="match status" value="1"/>
</dbReference>
<evidence type="ECO:0000256" key="5">
    <source>
        <dbReference type="ARBA" id="ARBA00022691"/>
    </source>
</evidence>
<feature type="domain" description="Type I restriction modification DNA specificity" evidence="9">
    <location>
        <begin position="443"/>
        <end position="609"/>
    </location>
</feature>
<dbReference type="SUPFAM" id="SSF116734">
    <property type="entry name" value="DNA methylase specificity domain"/>
    <property type="match status" value="1"/>
</dbReference>
<keyword evidence="12" id="KW-1185">Reference proteome</keyword>
<dbReference type="PROSITE" id="PS00092">
    <property type="entry name" value="N6_MTASE"/>
    <property type="match status" value="1"/>
</dbReference>
<protein>
    <recommendedName>
        <fullName evidence="2">site-specific DNA-methyltransferase (adenine-specific)</fullName>
        <ecNumber evidence="2">2.1.1.72</ecNumber>
    </recommendedName>
</protein>
<reference evidence="11 12" key="1">
    <citation type="submission" date="2018-01" db="EMBL/GenBank/DDBJ databases">
        <title>Complete genome sequencing of Sporolactobacillus terrae DLG3.</title>
        <authorList>
            <person name="Nam Y.-D."/>
            <person name="Kang J."/>
            <person name="Chung W.-H."/>
        </authorList>
    </citation>
    <scope>NUCLEOTIDE SEQUENCE [LARGE SCALE GENOMIC DNA]</scope>
    <source>
        <strain evidence="11 12">DLG3</strain>
    </source>
</reference>
<proteinExistence type="inferred from homology"/>
<evidence type="ECO:0000313" key="12">
    <source>
        <dbReference type="Proteomes" id="UP000285882"/>
    </source>
</evidence>
<keyword evidence="5" id="KW-0949">S-adenosyl-L-methionine</keyword>
<evidence type="ECO:0000256" key="1">
    <source>
        <dbReference type="ARBA" id="ARBA00010923"/>
    </source>
</evidence>
<feature type="domain" description="DNA methylase adenine-specific" evidence="10">
    <location>
        <begin position="118"/>
        <end position="419"/>
    </location>
</feature>
<evidence type="ECO:0000256" key="3">
    <source>
        <dbReference type="ARBA" id="ARBA00022603"/>
    </source>
</evidence>
<dbReference type="PRINTS" id="PR00507">
    <property type="entry name" value="N12N6MTFRASE"/>
</dbReference>
<evidence type="ECO:0000256" key="4">
    <source>
        <dbReference type="ARBA" id="ARBA00022679"/>
    </source>
</evidence>
<dbReference type="Gene3D" id="3.40.50.150">
    <property type="entry name" value="Vaccinia Virus protein VP39"/>
    <property type="match status" value="1"/>
</dbReference>
<keyword evidence="7" id="KW-0238">DNA-binding</keyword>
<dbReference type="EMBL" id="CP025688">
    <property type="protein sequence ID" value="QAA23210.1"/>
    <property type="molecule type" value="Genomic_DNA"/>
</dbReference>
<dbReference type="SUPFAM" id="SSF53335">
    <property type="entry name" value="S-adenosyl-L-methionine-dependent methyltransferases"/>
    <property type="match status" value="1"/>
</dbReference>